<accession>A0ABY0HCM9</accession>
<feature type="compositionally biased region" description="Low complexity" evidence="1">
    <location>
        <begin position="52"/>
        <end position="65"/>
    </location>
</feature>
<organism evidence="2 3">
    <name type="scientific">Monosporascus cannonballus</name>
    <dbReference type="NCBI Taxonomy" id="155416"/>
    <lineage>
        <taxon>Eukaryota</taxon>
        <taxon>Fungi</taxon>
        <taxon>Dikarya</taxon>
        <taxon>Ascomycota</taxon>
        <taxon>Pezizomycotina</taxon>
        <taxon>Sordariomycetes</taxon>
        <taxon>Xylariomycetidae</taxon>
        <taxon>Xylariales</taxon>
        <taxon>Xylariales incertae sedis</taxon>
        <taxon>Monosporascus</taxon>
    </lineage>
</organism>
<evidence type="ECO:0000313" key="2">
    <source>
        <dbReference type="EMBL" id="RYO89993.1"/>
    </source>
</evidence>
<proteinExistence type="predicted"/>
<feature type="region of interest" description="Disordered" evidence="1">
    <location>
        <begin position="27"/>
        <end position="83"/>
    </location>
</feature>
<reference evidence="2 3" key="1">
    <citation type="submission" date="2018-06" db="EMBL/GenBank/DDBJ databases">
        <title>Complete Genomes of Monosporascus.</title>
        <authorList>
            <person name="Robinson A.J."/>
            <person name="Natvig D.O."/>
        </authorList>
    </citation>
    <scope>NUCLEOTIDE SEQUENCE [LARGE SCALE GENOMIC DNA]</scope>
    <source>
        <strain evidence="2 3">CBS 609.92</strain>
    </source>
</reference>
<evidence type="ECO:0000313" key="3">
    <source>
        <dbReference type="Proteomes" id="UP000294003"/>
    </source>
</evidence>
<name>A0ABY0HCM9_9PEZI</name>
<evidence type="ECO:0000256" key="1">
    <source>
        <dbReference type="SAM" id="MobiDB-lite"/>
    </source>
</evidence>
<comment type="caution">
    <text evidence="2">The sequence shown here is derived from an EMBL/GenBank/DDBJ whole genome shotgun (WGS) entry which is preliminary data.</text>
</comment>
<dbReference type="Proteomes" id="UP000294003">
    <property type="component" value="Unassembled WGS sequence"/>
</dbReference>
<protein>
    <submittedName>
        <fullName evidence="2">Uncharacterized protein</fullName>
    </submittedName>
</protein>
<gene>
    <name evidence="2" type="ORF">DL762_002942</name>
</gene>
<keyword evidence="3" id="KW-1185">Reference proteome</keyword>
<sequence>MHAMEDIRNAAAIVASIATRIRQLDPEHMSHHHQRNPSSPVHQDIAPPQGPPSSASSSQQQAKPPYKIASVGRRPKMTGRTGSDGVIDDVTDFIGRVAREVGADATALARFMSATEIQELAREFFAETKTTTTIGGGKDGHGDRHVDRRAAEKPGYAADDLFWNLQYIGQGDLSESRWTRAKAGKIGWELSDHLTRFILLSEKARLRAGGSRWQTRDLSFESKVNFYLCVLRCFAFRAIYVQQS</sequence>
<dbReference type="EMBL" id="QJNS01000064">
    <property type="protein sequence ID" value="RYO89993.1"/>
    <property type="molecule type" value="Genomic_DNA"/>
</dbReference>